<protein>
    <submittedName>
        <fullName evidence="1">Uncharacterized protein</fullName>
    </submittedName>
</protein>
<accession>A0AAD5XFN7</accession>
<gene>
    <name evidence="1" type="ORF">HK100_000348</name>
</gene>
<reference evidence="1" key="1">
    <citation type="submission" date="2020-05" db="EMBL/GenBank/DDBJ databases">
        <title>Phylogenomic resolution of chytrid fungi.</title>
        <authorList>
            <person name="Stajich J.E."/>
            <person name="Amses K."/>
            <person name="Simmons R."/>
            <person name="Seto K."/>
            <person name="Myers J."/>
            <person name="Bonds A."/>
            <person name="Quandt C.A."/>
            <person name="Barry K."/>
            <person name="Liu P."/>
            <person name="Grigoriev I."/>
            <person name="Longcore J.E."/>
            <person name="James T.Y."/>
        </authorList>
    </citation>
    <scope>NUCLEOTIDE SEQUENCE</scope>
    <source>
        <strain evidence="1">JEL0513</strain>
    </source>
</reference>
<comment type="caution">
    <text evidence="1">The sequence shown here is derived from an EMBL/GenBank/DDBJ whole genome shotgun (WGS) entry which is preliminary data.</text>
</comment>
<keyword evidence="2" id="KW-1185">Reference proteome</keyword>
<dbReference type="EMBL" id="JADGJH010001067">
    <property type="protein sequence ID" value="KAJ3119372.1"/>
    <property type="molecule type" value="Genomic_DNA"/>
</dbReference>
<feature type="non-terminal residue" evidence="1">
    <location>
        <position position="100"/>
    </location>
</feature>
<organism evidence="1 2">
    <name type="scientific">Physocladia obscura</name>
    <dbReference type="NCBI Taxonomy" id="109957"/>
    <lineage>
        <taxon>Eukaryota</taxon>
        <taxon>Fungi</taxon>
        <taxon>Fungi incertae sedis</taxon>
        <taxon>Chytridiomycota</taxon>
        <taxon>Chytridiomycota incertae sedis</taxon>
        <taxon>Chytridiomycetes</taxon>
        <taxon>Chytridiales</taxon>
        <taxon>Chytriomycetaceae</taxon>
        <taxon>Physocladia</taxon>
    </lineage>
</organism>
<proteinExistence type="predicted"/>
<evidence type="ECO:0000313" key="2">
    <source>
        <dbReference type="Proteomes" id="UP001211907"/>
    </source>
</evidence>
<sequence length="100" mass="10589">PEMLDLTDAFSLIGTAVVIRLAEEAGERGTKVTATVLRGILLAYDPVSFAAVLRDPLPPHSIRILFANAIASIEADTLDSSATLSRSDIVTILSLSHTTN</sequence>
<evidence type="ECO:0000313" key="1">
    <source>
        <dbReference type="EMBL" id="KAJ3119372.1"/>
    </source>
</evidence>
<dbReference type="Proteomes" id="UP001211907">
    <property type="component" value="Unassembled WGS sequence"/>
</dbReference>
<dbReference type="AlphaFoldDB" id="A0AAD5XFN7"/>
<name>A0AAD5XFN7_9FUNG</name>